<dbReference type="Pfam" id="PF01850">
    <property type="entry name" value="PIN"/>
    <property type="match status" value="1"/>
</dbReference>
<evidence type="ECO:0000313" key="2">
    <source>
        <dbReference type="EMBL" id="ALA60798.1"/>
    </source>
</evidence>
<dbReference type="InterPro" id="IPR029060">
    <property type="entry name" value="PIN-like_dom_sf"/>
</dbReference>
<dbReference type="Proteomes" id="UP000069205">
    <property type="component" value="Chromosome"/>
</dbReference>
<dbReference type="OrthoDB" id="9798990at2"/>
<reference evidence="2 3" key="1">
    <citation type="journal article" date="2015" name="Proc. Natl. Acad. Sci. U.S.A.">
        <title>Expanded metabolic versatility of ubiquitous nitrite-oxidizing bacteria from the genus Nitrospira.</title>
        <authorList>
            <person name="Koch H."/>
            <person name="Lucker S."/>
            <person name="Albertsen M."/>
            <person name="Kitzinger K."/>
            <person name="Herbold C."/>
            <person name="Spieck E."/>
            <person name="Nielsen P.H."/>
            <person name="Wagner M."/>
            <person name="Daims H."/>
        </authorList>
    </citation>
    <scope>NUCLEOTIDE SEQUENCE [LARGE SCALE GENOMIC DNA]</scope>
    <source>
        <strain evidence="2 3">NSP M-1</strain>
    </source>
</reference>
<dbReference type="CDD" id="cd09872">
    <property type="entry name" value="PIN_Sll0205-like"/>
    <property type="match status" value="1"/>
</dbReference>
<dbReference type="STRING" id="42253.NITMOv2_4423"/>
<name>A0A0K2GIK8_NITMO</name>
<dbReference type="InterPro" id="IPR052919">
    <property type="entry name" value="TA_system_RNase"/>
</dbReference>
<evidence type="ECO:0000313" key="3">
    <source>
        <dbReference type="Proteomes" id="UP000069205"/>
    </source>
</evidence>
<dbReference type="EMBL" id="CP011801">
    <property type="protein sequence ID" value="ALA60798.1"/>
    <property type="molecule type" value="Genomic_DNA"/>
</dbReference>
<dbReference type="PANTHER" id="PTHR36173">
    <property type="entry name" value="RIBONUCLEASE VAPC16-RELATED"/>
    <property type="match status" value="1"/>
</dbReference>
<dbReference type="Gene3D" id="3.40.50.1010">
    <property type="entry name" value="5'-nuclease"/>
    <property type="match status" value="1"/>
</dbReference>
<dbReference type="InterPro" id="IPR002716">
    <property type="entry name" value="PIN_dom"/>
</dbReference>
<sequence>MKLLLDTHVFLWSVLAPDNLSPKVRAVFAEDRNELWVSPITVWEVHLLAEKGRVELAPHPRGWLERVLSAIPFREATLTHAVALQSRQLNLPHQDPADRFLAASAIVYELTLVTADHRLLSTGACPTLPAR</sequence>
<dbReference type="KEGG" id="nmv:NITMOv2_4423"/>
<feature type="domain" description="PIN" evidence="1">
    <location>
        <begin position="4"/>
        <end position="120"/>
    </location>
</feature>
<dbReference type="PATRIC" id="fig|42253.5.peg.4362"/>
<dbReference type="PANTHER" id="PTHR36173:SF1">
    <property type="entry name" value="RIBONUCLEASE VAPC22"/>
    <property type="match status" value="1"/>
</dbReference>
<gene>
    <name evidence="2" type="ORF">NITMOv2_4423</name>
</gene>
<dbReference type="RefSeq" id="WP_083448253.1">
    <property type="nucleotide sequence ID" value="NZ_CP011801.1"/>
</dbReference>
<keyword evidence="3" id="KW-1185">Reference proteome</keyword>
<dbReference type="SUPFAM" id="SSF88723">
    <property type="entry name" value="PIN domain-like"/>
    <property type="match status" value="1"/>
</dbReference>
<accession>A0A0K2GIK8</accession>
<organism evidence="2 3">
    <name type="scientific">Nitrospira moscoviensis</name>
    <dbReference type="NCBI Taxonomy" id="42253"/>
    <lineage>
        <taxon>Bacteria</taxon>
        <taxon>Pseudomonadati</taxon>
        <taxon>Nitrospirota</taxon>
        <taxon>Nitrospiria</taxon>
        <taxon>Nitrospirales</taxon>
        <taxon>Nitrospiraceae</taxon>
        <taxon>Nitrospira</taxon>
    </lineage>
</organism>
<dbReference type="InterPro" id="IPR041705">
    <property type="entry name" value="PIN_Sll0205"/>
</dbReference>
<evidence type="ECO:0000259" key="1">
    <source>
        <dbReference type="Pfam" id="PF01850"/>
    </source>
</evidence>
<dbReference type="AlphaFoldDB" id="A0A0K2GIK8"/>
<proteinExistence type="predicted"/>
<protein>
    <recommendedName>
        <fullName evidence="1">PIN domain-containing protein</fullName>
    </recommendedName>
</protein>